<organism evidence="1 2">
    <name type="scientific">Comamonas testosteroni</name>
    <name type="common">Pseudomonas testosteroni</name>
    <dbReference type="NCBI Taxonomy" id="285"/>
    <lineage>
        <taxon>Bacteria</taxon>
        <taxon>Pseudomonadati</taxon>
        <taxon>Pseudomonadota</taxon>
        <taxon>Betaproteobacteria</taxon>
        <taxon>Burkholderiales</taxon>
        <taxon>Comamonadaceae</taxon>
        <taxon>Comamonas</taxon>
    </lineage>
</organism>
<reference evidence="1 2" key="1">
    <citation type="submission" date="2018-08" db="EMBL/GenBank/DDBJ databases">
        <title>Comamonas testosteroni strain SWCO2.</title>
        <authorList>
            <person name="Jiang N."/>
            <person name="Zhang X.Z."/>
        </authorList>
    </citation>
    <scope>NUCLEOTIDE SEQUENCE [LARGE SCALE GENOMIC DNA]</scope>
    <source>
        <strain evidence="1 2">SWCO2</strain>
    </source>
</reference>
<accession>A0A373F9V9</accession>
<gene>
    <name evidence="1" type="ORF">DZC30_19550</name>
</gene>
<dbReference type="AlphaFoldDB" id="A0A373F9V9"/>
<sequence length="99" mass="10728">MDKERQDQLLKHLQAVQHELEKMGLKSLIAPCALPQGLTLSLMVGETEQAIAASYTAQHIGAGFAHTADLKDSTLFADELASNIAERAIWSAAARREGQ</sequence>
<comment type="caution">
    <text evidence="1">The sequence shown here is derived from an EMBL/GenBank/DDBJ whole genome shotgun (WGS) entry which is preliminary data.</text>
</comment>
<evidence type="ECO:0000313" key="2">
    <source>
        <dbReference type="Proteomes" id="UP000261948"/>
    </source>
</evidence>
<protein>
    <submittedName>
        <fullName evidence="1">Uncharacterized protein</fullName>
    </submittedName>
</protein>
<evidence type="ECO:0000313" key="1">
    <source>
        <dbReference type="EMBL" id="RGE40946.1"/>
    </source>
</evidence>
<keyword evidence="2" id="KW-1185">Reference proteome</keyword>
<dbReference type="EMBL" id="QURR01000032">
    <property type="protein sequence ID" value="RGE40946.1"/>
    <property type="molecule type" value="Genomic_DNA"/>
</dbReference>
<dbReference type="Proteomes" id="UP000261948">
    <property type="component" value="Unassembled WGS sequence"/>
</dbReference>
<proteinExistence type="predicted"/>
<name>A0A373F9V9_COMTE</name>